<keyword evidence="2" id="KW-0732">Signal</keyword>
<feature type="domain" description="Ig-like" evidence="3">
    <location>
        <begin position="20"/>
        <end position="111"/>
    </location>
</feature>
<gene>
    <name evidence="5" type="primary">BTLA</name>
</gene>
<sequence length="383" mass="43041">MCSRSLELLFLFVMLMLGKPGAYGIEAKNCTAAVNVERNTEYRIKAGDSAIIECPVTYCQKKPEIKWYKKNNHSSLTLHDGQRHTFTWINDNVFVLNLSSVHKNDSGLYHCESISGDQKDNSHYINIIVQDFTFNHPPQRESREMPHLFQIGNTVYAQNYSKGPFWIPDTVTSATRRVSYVVTTSVVCCYCVKFKVTIHIDQGDLFEFADDDTNTTDGHGASKKDKAWIIYLLSSLGALCLIAVSCLGPLYFIWRHPVKNKKISSVSQSEMNVLNSYSDVKYYNDNTIGVPDEGSVPHHGAATPGLKNKHGSTICDDQVSCWKAFRATLNPVHHQSATSIHHFPGEDHDMIVYASLSHGEHSQRSEPSVEIELTEYATIGQKN</sequence>
<dbReference type="InterPro" id="IPR036179">
    <property type="entry name" value="Ig-like_dom_sf"/>
</dbReference>
<dbReference type="PROSITE" id="PS50835">
    <property type="entry name" value="IG_LIKE"/>
    <property type="match status" value="1"/>
</dbReference>
<proteinExistence type="predicted"/>
<dbReference type="SUPFAM" id="SSF48726">
    <property type="entry name" value="Immunoglobulin"/>
    <property type="match status" value="1"/>
</dbReference>
<dbReference type="Gene3D" id="2.60.40.10">
    <property type="entry name" value="Immunoglobulins"/>
    <property type="match status" value="1"/>
</dbReference>
<feature type="signal peptide" evidence="2">
    <location>
        <begin position="1"/>
        <end position="24"/>
    </location>
</feature>
<dbReference type="Proteomes" id="UP000694871">
    <property type="component" value="Unplaced"/>
</dbReference>
<dbReference type="InterPro" id="IPR039257">
    <property type="entry name" value="BTLA"/>
</dbReference>
<dbReference type="SMART" id="SM00409">
    <property type="entry name" value="IG"/>
    <property type="match status" value="1"/>
</dbReference>
<evidence type="ECO:0000313" key="5">
    <source>
        <dbReference type="RefSeq" id="XP_015261439.1"/>
    </source>
</evidence>
<dbReference type="InterPro" id="IPR013783">
    <property type="entry name" value="Ig-like_fold"/>
</dbReference>
<evidence type="ECO:0000256" key="2">
    <source>
        <dbReference type="SAM" id="SignalP"/>
    </source>
</evidence>
<dbReference type="GeneID" id="107105906"/>
<feature type="chain" id="PRO_5047080640" evidence="2">
    <location>
        <begin position="25"/>
        <end position="383"/>
    </location>
</feature>
<feature type="transmembrane region" description="Helical" evidence="1">
    <location>
        <begin position="228"/>
        <end position="254"/>
    </location>
</feature>
<dbReference type="InterPro" id="IPR003599">
    <property type="entry name" value="Ig_sub"/>
</dbReference>
<accession>A0ABM1JJ02</accession>
<evidence type="ECO:0000313" key="4">
    <source>
        <dbReference type="Proteomes" id="UP000694871"/>
    </source>
</evidence>
<dbReference type="InterPro" id="IPR007110">
    <property type="entry name" value="Ig-like_dom"/>
</dbReference>
<reference evidence="5" key="1">
    <citation type="submission" date="2025-08" db="UniProtKB">
        <authorList>
            <consortium name="RefSeq"/>
        </authorList>
    </citation>
    <scope>IDENTIFICATION</scope>
</reference>
<dbReference type="PANTHER" id="PTHR37996:SF1">
    <property type="entry name" value="B- AND T-LYMPHOCYTE ATTENUATOR"/>
    <property type="match status" value="1"/>
</dbReference>
<dbReference type="Pfam" id="PF13927">
    <property type="entry name" value="Ig_3"/>
    <property type="match status" value="1"/>
</dbReference>
<keyword evidence="1" id="KW-1133">Transmembrane helix</keyword>
<evidence type="ECO:0000256" key="1">
    <source>
        <dbReference type="SAM" id="Phobius"/>
    </source>
</evidence>
<organism evidence="4 5">
    <name type="scientific">Gekko japonicus</name>
    <name type="common">Schlegel's Japanese gecko</name>
    <dbReference type="NCBI Taxonomy" id="146911"/>
    <lineage>
        <taxon>Eukaryota</taxon>
        <taxon>Metazoa</taxon>
        <taxon>Chordata</taxon>
        <taxon>Craniata</taxon>
        <taxon>Vertebrata</taxon>
        <taxon>Euteleostomi</taxon>
        <taxon>Lepidosauria</taxon>
        <taxon>Squamata</taxon>
        <taxon>Bifurcata</taxon>
        <taxon>Gekkota</taxon>
        <taxon>Gekkonidae</taxon>
        <taxon>Gekkoninae</taxon>
        <taxon>Gekko</taxon>
    </lineage>
</organism>
<name>A0ABM1JJ02_GEKJA</name>
<protein>
    <submittedName>
        <fullName evidence="5">B- and T-lymphocyte attenuator</fullName>
    </submittedName>
</protein>
<dbReference type="RefSeq" id="XP_015261439.1">
    <property type="nucleotide sequence ID" value="XM_015405953.1"/>
</dbReference>
<keyword evidence="4" id="KW-1185">Reference proteome</keyword>
<dbReference type="PANTHER" id="PTHR37996">
    <property type="entry name" value="B- AND T-LYMPHOCYTE ATTENUATOR"/>
    <property type="match status" value="1"/>
</dbReference>
<keyword evidence="1" id="KW-0812">Transmembrane</keyword>
<keyword evidence="1" id="KW-0472">Membrane</keyword>
<evidence type="ECO:0000259" key="3">
    <source>
        <dbReference type="PROSITE" id="PS50835"/>
    </source>
</evidence>